<dbReference type="PROSITE" id="PS50880">
    <property type="entry name" value="TOPRIM"/>
    <property type="match status" value="1"/>
</dbReference>
<dbReference type="PANTHER" id="PTHR30313">
    <property type="entry name" value="DNA PRIMASE"/>
    <property type="match status" value="1"/>
</dbReference>
<dbReference type="InterPro" id="IPR030846">
    <property type="entry name" value="DnaG_bac"/>
</dbReference>
<comment type="subunit">
    <text evidence="1">Monomer. Interacts with DnaB.</text>
</comment>
<dbReference type="InterPro" id="IPR013264">
    <property type="entry name" value="DNAG_N"/>
</dbReference>
<keyword evidence="1" id="KW-0238">DNA-binding</keyword>
<protein>
    <recommendedName>
        <fullName evidence="1 2">DNA primase</fullName>
        <ecNumber evidence="1">2.7.7.101</ecNumber>
    </recommendedName>
</protein>
<comment type="function">
    <text evidence="1 2">RNA polymerase that catalyzes the synthesis of short RNA molecules used as primers for DNA polymerase during DNA replication.</text>
</comment>
<dbReference type="GO" id="GO:0003678">
    <property type="term" value="F:DNA helicase activity"/>
    <property type="evidence" value="ECO:0007669"/>
    <property type="project" value="InterPro"/>
</dbReference>
<feature type="zinc finger region" description="CHC2-type" evidence="1 3">
    <location>
        <begin position="40"/>
        <end position="64"/>
    </location>
</feature>
<dbReference type="Proteomes" id="UP000031829">
    <property type="component" value="Chromosome"/>
</dbReference>
<dbReference type="EC" id="2.7.7.101" evidence="1"/>
<evidence type="ECO:0000256" key="2">
    <source>
        <dbReference type="PIRNR" id="PIRNR002811"/>
    </source>
</evidence>
<accession>A0A0B6AEZ9</accession>
<dbReference type="InterPro" id="IPR006295">
    <property type="entry name" value="DNA_primase_DnaG"/>
</dbReference>
<dbReference type="InterPro" id="IPR016136">
    <property type="entry name" value="DNA_helicase_N/primase_C"/>
</dbReference>
<keyword evidence="1 2" id="KW-0479">Metal-binding</keyword>
<dbReference type="KEGG" id="bmeg:BG04_1534"/>
<dbReference type="GO" id="GO:0000428">
    <property type="term" value="C:DNA-directed RNA polymerase complex"/>
    <property type="evidence" value="ECO:0007669"/>
    <property type="project" value="UniProtKB-KW"/>
</dbReference>
<dbReference type="InterPro" id="IPR006171">
    <property type="entry name" value="TOPRIM_dom"/>
</dbReference>
<comment type="catalytic activity">
    <reaction evidence="1">
        <text>ssDNA + n NTP = ssDNA/pppN(pN)n-1 hybrid + (n-1) diphosphate.</text>
        <dbReference type="EC" id="2.7.7.101"/>
    </reaction>
</comment>
<evidence type="ECO:0000256" key="3">
    <source>
        <dbReference type="PIRSR" id="PIRSR002811-1"/>
    </source>
</evidence>
<dbReference type="HOGENOM" id="CLU_013501_3_3_9"/>
<dbReference type="SUPFAM" id="SSF48024">
    <property type="entry name" value="N-terminal domain of DnaB helicase"/>
    <property type="match status" value="1"/>
</dbReference>
<dbReference type="InterPro" id="IPR050219">
    <property type="entry name" value="DnaG_primase"/>
</dbReference>
<keyword evidence="1 2" id="KW-0240">DNA-directed RNA polymerase</keyword>
<keyword evidence="1 2" id="KW-0235">DNA replication</keyword>
<dbReference type="InterPro" id="IPR019475">
    <property type="entry name" value="DNA_primase_DnaB-bd"/>
</dbReference>
<sequence>MANRIPDEVIDRIRHSVDIVDVISDYVQLKKQGRNYFGLCPFHGESTPSFSVSPDKQIYHCFGCGAGGNSFSFIMELEGLSFTEAAQQLAEKGDIPFEHEIHPHEEDNQKPSNKMIEAHELLKKFYHHLLVNTKEGQDAYDYLINRGFSREIIDEFEIGFALDSWEFVSKFLTKRGFNPQEMEHAGLIIKRNQDETYFDRFRDRIMFPIADLQGKTIAFSGRLLKEIKGQPKYLNSPETSIFNKSRTLYNFHRAKKHIRKNQQVILFEGFADVISAVKAGCPNAIATMGTALTEEQAKIIRRNVESVIICYDADSAGIEAAHKATTILTNVGCTVKIAVMPDGYDPDDYIKEYGAEKFQNDVINSSLTIMAFQMRYLRRKRNLQNESERMQYIEDVLKEISLLTKAVERDHYLRQLAQEFSISLDALKEQQYQVYRTEKKKKDNDSPNRNNINRQPVVKRSLLPAYQNAERFLIAHMLKDKDVAFRIQDRLQGQFNVEEHRALVLYLYAYYEEGHEPNPSGFIERLPESSLSSLASELAMMSINDELSEQALNDYIQTILIYPQRVAIEKKEAEKQEAERQKDYLKAATIAMEILQLKKTLK</sequence>
<keyword evidence="1 2" id="KW-0808">Transferase</keyword>
<reference evidence="4 5" key="1">
    <citation type="journal article" date="2015" name="Genome Announc.">
        <title>Complete genome sequences for 35 biothreat assay-relevant bacillus species.</title>
        <authorList>
            <person name="Johnson S.L."/>
            <person name="Daligault H.E."/>
            <person name="Davenport K.W."/>
            <person name="Jaissle J."/>
            <person name="Frey K.G."/>
            <person name="Ladner J.T."/>
            <person name="Broomall S.M."/>
            <person name="Bishop-Lilly K.A."/>
            <person name="Bruce D.C."/>
            <person name="Gibbons H.S."/>
            <person name="Coyne S.R."/>
            <person name="Lo C.C."/>
            <person name="Meincke L."/>
            <person name="Munk A.C."/>
            <person name="Koroleva G.I."/>
            <person name="Rosenzweig C.N."/>
            <person name="Palacios G.F."/>
            <person name="Redden C.L."/>
            <person name="Minogue T.D."/>
            <person name="Chain P.S."/>
        </authorList>
    </citation>
    <scope>NUCLEOTIDE SEQUENCE [LARGE SCALE GENOMIC DNA]</scope>
    <source>
        <strain evidence="5">ATCC 14581 / DSM 32 / JCM 2506 / NBRC 15308 / NCIMB 9376 / NCTC 10342 / NRRL B-14308 / VKM B-512</strain>
    </source>
</reference>
<dbReference type="FunFam" id="3.90.980.10:FF:000001">
    <property type="entry name" value="DNA primase"/>
    <property type="match status" value="1"/>
</dbReference>
<dbReference type="GO" id="GO:0003899">
    <property type="term" value="F:DNA-directed RNA polymerase activity"/>
    <property type="evidence" value="ECO:0007669"/>
    <property type="project" value="UniProtKB-UniRule"/>
</dbReference>
<keyword evidence="1 2" id="KW-0804">Transcription</keyword>
<dbReference type="Pfam" id="PF08275">
    <property type="entry name" value="DNAG_N"/>
    <property type="match status" value="1"/>
</dbReference>
<evidence type="ECO:0000313" key="5">
    <source>
        <dbReference type="Proteomes" id="UP000031829"/>
    </source>
</evidence>
<gene>
    <name evidence="1 4" type="primary">dnaG</name>
    <name evidence="4" type="ORF">BG04_1534</name>
</gene>
<dbReference type="SMART" id="SM00493">
    <property type="entry name" value="TOPRIM"/>
    <property type="match status" value="1"/>
</dbReference>
<dbReference type="EMBL" id="CP009920">
    <property type="protein sequence ID" value="AJI23435.1"/>
    <property type="molecule type" value="Genomic_DNA"/>
</dbReference>
<evidence type="ECO:0000313" key="4">
    <source>
        <dbReference type="EMBL" id="AJI23435.1"/>
    </source>
</evidence>
<dbReference type="Gene3D" id="3.90.580.10">
    <property type="entry name" value="Zinc finger, CHC2-type domain"/>
    <property type="match status" value="1"/>
</dbReference>
<dbReference type="InterPro" id="IPR002694">
    <property type="entry name" value="Znf_CHC2"/>
</dbReference>
<dbReference type="FunFam" id="3.90.580.10:FF:000001">
    <property type="entry name" value="DNA primase"/>
    <property type="match status" value="1"/>
</dbReference>
<dbReference type="Pfam" id="PF10410">
    <property type="entry name" value="DnaB_bind"/>
    <property type="match status" value="1"/>
</dbReference>
<dbReference type="Gene3D" id="6.10.140.360">
    <property type="match status" value="1"/>
</dbReference>
<proteinExistence type="inferred from homology"/>
<keyword evidence="1 2" id="KW-0862">Zinc</keyword>
<dbReference type="GO" id="GO:1990077">
    <property type="term" value="C:primosome complex"/>
    <property type="evidence" value="ECO:0007669"/>
    <property type="project" value="UniProtKB-KW"/>
</dbReference>
<keyword evidence="1 2" id="KW-0548">Nucleotidyltransferase</keyword>
<dbReference type="SUPFAM" id="SSF57783">
    <property type="entry name" value="Zinc beta-ribbon"/>
    <property type="match status" value="1"/>
</dbReference>
<dbReference type="AlphaFoldDB" id="A0A0B6AEZ9"/>
<dbReference type="Pfam" id="PF01807">
    <property type="entry name" value="Zn_ribbon_DnaG"/>
    <property type="match status" value="1"/>
</dbReference>
<dbReference type="Gene3D" id="3.40.1360.10">
    <property type="match status" value="1"/>
</dbReference>
<dbReference type="PANTHER" id="PTHR30313:SF2">
    <property type="entry name" value="DNA PRIMASE"/>
    <property type="match status" value="1"/>
</dbReference>
<dbReference type="CDD" id="cd03364">
    <property type="entry name" value="TOPRIM_DnaG_primases"/>
    <property type="match status" value="1"/>
</dbReference>
<dbReference type="InterPro" id="IPR036185">
    <property type="entry name" value="DNA_heli_DnaB-like_N_sf"/>
</dbReference>
<dbReference type="PIRSF" id="PIRSF002811">
    <property type="entry name" value="DnaG"/>
    <property type="match status" value="1"/>
</dbReference>
<dbReference type="GeneID" id="93645000"/>
<dbReference type="SMART" id="SM00400">
    <property type="entry name" value="ZnF_CHCC"/>
    <property type="match status" value="1"/>
</dbReference>
<keyword evidence="1 2" id="KW-0639">Primosome</keyword>
<dbReference type="GO" id="GO:0005524">
    <property type="term" value="F:ATP binding"/>
    <property type="evidence" value="ECO:0007669"/>
    <property type="project" value="InterPro"/>
</dbReference>
<evidence type="ECO:0000256" key="1">
    <source>
        <dbReference type="HAMAP-Rule" id="MF_00974"/>
    </source>
</evidence>
<dbReference type="Gene3D" id="1.10.860.10">
    <property type="entry name" value="DNAb Helicase, Chain A"/>
    <property type="match status" value="1"/>
</dbReference>
<dbReference type="SUPFAM" id="SSF56731">
    <property type="entry name" value="DNA primase core"/>
    <property type="match status" value="1"/>
</dbReference>
<dbReference type="Pfam" id="PF13155">
    <property type="entry name" value="Toprim_2"/>
    <property type="match status" value="1"/>
</dbReference>
<dbReference type="GO" id="GO:0006269">
    <property type="term" value="P:DNA replication, synthesis of primer"/>
    <property type="evidence" value="ECO:0007669"/>
    <property type="project" value="UniProtKB-UniRule"/>
</dbReference>
<dbReference type="HAMAP" id="MF_00974">
    <property type="entry name" value="DNA_primase_DnaG"/>
    <property type="match status" value="1"/>
</dbReference>
<name>A0A0B6AEZ9_PRIM2</name>
<dbReference type="RefSeq" id="WP_034648873.1">
    <property type="nucleotide sequence ID" value="NZ_BCVB01000008.1"/>
</dbReference>
<dbReference type="NCBIfam" id="TIGR01391">
    <property type="entry name" value="dnaG"/>
    <property type="match status" value="1"/>
</dbReference>
<comment type="domain">
    <text evidence="1">Contains an N-terminal zinc-binding domain, a central core domain that contains the primase activity, and a C-terminal DnaB-binding domain.</text>
</comment>
<dbReference type="Gene3D" id="3.90.980.10">
    <property type="entry name" value="DNA primase, catalytic core, N-terminal domain"/>
    <property type="match status" value="1"/>
</dbReference>
<dbReference type="InterPro" id="IPR034151">
    <property type="entry name" value="TOPRIM_DnaG_bac"/>
</dbReference>
<organism evidence="4 5">
    <name type="scientific">Priestia megaterium (strain ATCC 14581 / DSM 32 / CCUG 1817 / JCM 2506 / NBRC 15308 / NCIMB 9376 / NCTC 10342 / NRRL B-14308 / VKM B-512 / Ford 19)</name>
    <name type="common">Bacillus megaterium</name>
    <dbReference type="NCBI Taxonomy" id="1348623"/>
    <lineage>
        <taxon>Bacteria</taxon>
        <taxon>Bacillati</taxon>
        <taxon>Bacillota</taxon>
        <taxon>Bacilli</taxon>
        <taxon>Bacillales</taxon>
        <taxon>Bacillaceae</taxon>
        <taxon>Priestia</taxon>
    </lineage>
</organism>
<comment type="cofactor">
    <cofactor evidence="1 2 3">
        <name>Zn(2+)</name>
        <dbReference type="ChEBI" id="CHEBI:29105"/>
    </cofactor>
    <text evidence="1 2 3">Binds 1 zinc ion per monomer.</text>
</comment>
<keyword evidence="1 3" id="KW-0863">Zinc-finger</keyword>
<dbReference type="GO" id="GO:0003677">
    <property type="term" value="F:DNA binding"/>
    <property type="evidence" value="ECO:0007669"/>
    <property type="project" value="UniProtKB-KW"/>
</dbReference>
<dbReference type="InterPro" id="IPR036977">
    <property type="entry name" value="DNA_primase_Znf_CHC2"/>
</dbReference>
<dbReference type="GO" id="GO:0008270">
    <property type="term" value="F:zinc ion binding"/>
    <property type="evidence" value="ECO:0007669"/>
    <property type="project" value="UniProtKB-UniRule"/>
</dbReference>
<dbReference type="GO" id="GO:0005737">
    <property type="term" value="C:cytoplasm"/>
    <property type="evidence" value="ECO:0007669"/>
    <property type="project" value="TreeGrafter"/>
</dbReference>
<dbReference type="InterPro" id="IPR037068">
    <property type="entry name" value="DNA_primase_core_N_sf"/>
</dbReference>
<comment type="similarity">
    <text evidence="1 2">Belongs to the DnaG primase family.</text>
</comment>